<accession>J2IFP8</accession>
<evidence type="ECO:0000313" key="3">
    <source>
        <dbReference type="Proteomes" id="UP000012043"/>
    </source>
</evidence>
<name>J2IFP8_9ALTE</name>
<keyword evidence="1" id="KW-0472">Membrane</keyword>
<keyword evidence="1" id="KW-0812">Transmembrane</keyword>
<keyword evidence="3" id="KW-1185">Reference proteome</keyword>
<feature type="transmembrane region" description="Helical" evidence="1">
    <location>
        <begin position="12"/>
        <end position="32"/>
    </location>
</feature>
<dbReference type="PATRIC" id="fig|1197174.4.peg.1071"/>
<organism evidence="2 3">
    <name type="scientific">Alishewanella aestuarii B11</name>
    <dbReference type="NCBI Taxonomy" id="1197174"/>
    <lineage>
        <taxon>Bacteria</taxon>
        <taxon>Pseudomonadati</taxon>
        <taxon>Pseudomonadota</taxon>
        <taxon>Gammaproteobacteria</taxon>
        <taxon>Alteromonadales</taxon>
        <taxon>Alteromonadaceae</taxon>
        <taxon>Alishewanella</taxon>
    </lineage>
</organism>
<dbReference type="InterPro" id="IPR021367">
    <property type="entry name" value="DUF2982"/>
</dbReference>
<dbReference type="EMBL" id="ALAB01000010">
    <property type="protein sequence ID" value="EJI86017.1"/>
    <property type="molecule type" value="Genomic_DNA"/>
</dbReference>
<keyword evidence="1" id="KW-1133">Transmembrane helix</keyword>
<dbReference type="Pfam" id="PF11201">
    <property type="entry name" value="DUF2982"/>
    <property type="match status" value="1"/>
</dbReference>
<reference evidence="2 3" key="1">
    <citation type="journal article" date="2012" name="J. Bacteriol.">
        <title>Genome Sequence of Pectin-Degrading Alishewanella aestuarii Strain B11T, Isolated from Tidal Flat Sediment.</title>
        <authorList>
            <person name="Jung J."/>
            <person name="Choi S."/>
            <person name="Chun J."/>
            <person name="Park W."/>
        </authorList>
    </citation>
    <scope>NUCLEOTIDE SEQUENCE [LARGE SCALE GENOMIC DNA]</scope>
    <source>
        <strain evidence="2 3">B11</strain>
    </source>
</reference>
<proteinExistence type="predicted"/>
<protein>
    <recommendedName>
        <fullName evidence="4">DUF2982 domain-containing protein</fullName>
    </recommendedName>
</protein>
<comment type="caution">
    <text evidence="2">The sequence shown here is derived from an EMBL/GenBank/DDBJ whole genome shotgun (WGS) entry which is preliminary data.</text>
</comment>
<gene>
    <name evidence="2" type="ORF">AEST_10990</name>
</gene>
<evidence type="ECO:0000256" key="1">
    <source>
        <dbReference type="SAM" id="Phobius"/>
    </source>
</evidence>
<dbReference type="AlphaFoldDB" id="J2IFP8"/>
<feature type="transmembrane region" description="Helical" evidence="1">
    <location>
        <begin position="38"/>
        <end position="58"/>
    </location>
</feature>
<dbReference type="RefSeq" id="WP_008607589.1">
    <property type="nucleotide sequence ID" value="NZ_ALAB01000010.1"/>
</dbReference>
<evidence type="ECO:0000313" key="2">
    <source>
        <dbReference type="EMBL" id="EJI86017.1"/>
    </source>
</evidence>
<sequence>MKQGFAGSASSGGARLLLSSLAVLLLLLLYTLLFASQFSWWLGIAYMASLLAAFLGWAKLAEPKYSLELDEYGIRYCHRAGSCRLDFSAFAYCAVPELDGKPLAFIGFKITDFDALLQQLPLRLAVRMMTEQRPLYLEAIRQSCASGQCATELLKEKDFFNSGKQRYDGVRAAFAQRMQRLAEACSFEFMVPVNVPAEVAQQWCQAINKQRLASLQTGN</sequence>
<dbReference type="Proteomes" id="UP000012043">
    <property type="component" value="Unassembled WGS sequence"/>
</dbReference>
<evidence type="ECO:0008006" key="4">
    <source>
        <dbReference type="Google" id="ProtNLM"/>
    </source>
</evidence>